<organism evidence="1 2">
    <name type="scientific">Engystomops pustulosus</name>
    <name type="common">Tungara frog</name>
    <name type="synonym">Physalaemus pustulosus</name>
    <dbReference type="NCBI Taxonomy" id="76066"/>
    <lineage>
        <taxon>Eukaryota</taxon>
        <taxon>Metazoa</taxon>
        <taxon>Chordata</taxon>
        <taxon>Craniata</taxon>
        <taxon>Vertebrata</taxon>
        <taxon>Euteleostomi</taxon>
        <taxon>Amphibia</taxon>
        <taxon>Batrachia</taxon>
        <taxon>Anura</taxon>
        <taxon>Neobatrachia</taxon>
        <taxon>Hyloidea</taxon>
        <taxon>Leptodactylidae</taxon>
        <taxon>Leiuperinae</taxon>
        <taxon>Engystomops</taxon>
    </lineage>
</organism>
<protein>
    <submittedName>
        <fullName evidence="1">Uncharacterized protein</fullName>
    </submittedName>
</protein>
<dbReference type="EMBL" id="WNYA01000007">
    <property type="protein sequence ID" value="KAG8560630.1"/>
    <property type="molecule type" value="Genomic_DNA"/>
</dbReference>
<comment type="caution">
    <text evidence="1">The sequence shown here is derived from an EMBL/GenBank/DDBJ whole genome shotgun (WGS) entry which is preliminary data.</text>
</comment>
<reference evidence="1" key="1">
    <citation type="thesis" date="2020" institute="ProQuest LLC" country="789 East Eisenhower Parkway, Ann Arbor, MI, USA">
        <title>Comparative Genomics and Chromosome Evolution.</title>
        <authorList>
            <person name="Mudd A.B."/>
        </authorList>
    </citation>
    <scope>NUCLEOTIDE SEQUENCE</scope>
    <source>
        <strain evidence="1">237g6f4</strain>
        <tissue evidence="1">Blood</tissue>
    </source>
</reference>
<sequence length="202" mass="20969">ILLPVASPPAPATRCLRGPAALGRAHVPCPISPPAPCLPCPLAHPCPHGCLLPCRPESPVPPASSSAQISPRCSAVPFPALSSPCRPCPRCSRAGTSRPCPCLSVASPRSRPISPVPPASVGPRCSPFPVLRGHQCLRATTCSPLTCPCLRSPILRPHAPVLGPYPCTPCCRPAALTRWTVRCAHHVSTVHPIVSPDVPPCA</sequence>
<keyword evidence="2" id="KW-1185">Reference proteome</keyword>
<evidence type="ECO:0000313" key="2">
    <source>
        <dbReference type="Proteomes" id="UP000824782"/>
    </source>
</evidence>
<dbReference type="Proteomes" id="UP000824782">
    <property type="component" value="Unassembled WGS sequence"/>
</dbReference>
<accession>A0AAV7AMJ3</accession>
<feature type="non-terminal residue" evidence="1">
    <location>
        <position position="1"/>
    </location>
</feature>
<evidence type="ECO:0000313" key="1">
    <source>
        <dbReference type="EMBL" id="KAG8560630.1"/>
    </source>
</evidence>
<name>A0AAV7AMJ3_ENGPU</name>
<proteinExistence type="predicted"/>
<gene>
    <name evidence="1" type="ORF">GDO81_015056</name>
</gene>
<dbReference type="AlphaFoldDB" id="A0AAV7AMJ3"/>